<dbReference type="Gene3D" id="1.10.510.10">
    <property type="entry name" value="Transferase(Phosphotransferase) domain 1"/>
    <property type="match status" value="1"/>
</dbReference>
<dbReference type="RefSeq" id="XP_028864859.1">
    <property type="nucleotide sequence ID" value="XM_029009026.1"/>
</dbReference>
<evidence type="ECO:0000256" key="3">
    <source>
        <dbReference type="ARBA" id="ARBA00022840"/>
    </source>
</evidence>
<gene>
    <name evidence="5" type="ORF">BOVATA_001090</name>
</gene>
<dbReference type="GO" id="GO:0035556">
    <property type="term" value="P:intracellular signal transduction"/>
    <property type="evidence" value="ECO:0007669"/>
    <property type="project" value="TreeGrafter"/>
</dbReference>
<keyword evidence="3" id="KW-0067">ATP-binding</keyword>
<dbReference type="GO" id="GO:0005524">
    <property type="term" value="F:ATP binding"/>
    <property type="evidence" value="ECO:0007669"/>
    <property type="project" value="UniProtKB-KW"/>
</dbReference>
<dbReference type="AlphaFoldDB" id="A0A2H6K6K1"/>
<dbReference type="InterPro" id="IPR011009">
    <property type="entry name" value="Kinase-like_dom_sf"/>
</dbReference>
<dbReference type="InterPro" id="IPR008271">
    <property type="entry name" value="Ser/Thr_kinase_AS"/>
</dbReference>
<dbReference type="PANTHER" id="PTHR24346:SF110">
    <property type="entry name" value="NON-SPECIFIC SERINE_THREONINE PROTEIN KINASE"/>
    <property type="match status" value="1"/>
</dbReference>
<dbReference type="Pfam" id="PF00069">
    <property type="entry name" value="Pkinase"/>
    <property type="match status" value="1"/>
</dbReference>
<protein>
    <submittedName>
        <fullName evidence="5">Histone kinase</fullName>
    </submittedName>
</protein>
<dbReference type="Gene3D" id="3.30.310.80">
    <property type="entry name" value="Kinase associated domain 1, KA1"/>
    <property type="match status" value="1"/>
</dbReference>
<name>A0A2H6K6K1_9APIC</name>
<dbReference type="InterPro" id="IPR028375">
    <property type="entry name" value="KA1/Ssp2_C"/>
</dbReference>
<keyword evidence="2" id="KW-0547">Nucleotide-binding</keyword>
<reference evidence="5 6" key="1">
    <citation type="journal article" date="2017" name="BMC Genomics">
        <title>Whole-genome assembly of Babesia ovata and comparative genomics between closely related pathogens.</title>
        <authorList>
            <person name="Yamagishi J."/>
            <person name="Asada M."/>
            <person name="Hakimi H."/>
            <person name="Tanaka T.Q."/>
            <person name="Sugimoto C."/>
            <person name="Kawazu S."/>
        </authorList>
    </citation>
    <scope>NUCLEOTIDE SEQUENCE [LARGE SCALE GENOMIC DNA]</scope>
    <source>
        <strain evidence="5 6">Miyake</strain>
    </source>
</reference>
<dbReference type="EMBL" id="BDSA01000001">
    <property type="protein sequence ID" value="GBE58616.1"/>
    <property type="molecule type" value="Genomic_DNA"/>
</dbReference>
<dbReference type="InterPro" id="IPR000719">
    <property type="entry name" value="Prot_kinase_dom"/>
</dbReference>
<dbReference type="SUPFAM" id="SSF103243">
    <property type="entry name" value="KA1-like"/>
    <property type="match status" value="1"/>
</dbReference>
<dbReference type="FunFam" id="1.10.510.10:FF:000571">
    <property type="entry name" value="Maternal embryonic leucine zipper kinase"/>
    <property type="match status" value="1"/>
</dbReference>
<dbReference type="SUPFAM" id="SSF56112">
    <property type="entry name" value="Protein kinase-like (PK-like)"/>
    <property type="match status" value="1"/>
</dbReference>
<dbReference type="GO" id="GO:0004674">
    <property type="term" value="F:protein serine/threonine kinase activity"/>
    <property type="evidence" value="ECO:0007669"/>
    <property type="project" value="TreeGrafter"/>
</dbReference>
<comment type="caution">
    <text evidence="5">The sequence shown here is derived from an EMBL/GenBank/DDBJ whole genome shotgun (WGS) entry which is preliminary data.</text>
</comment>
<dbReference type="PROSITE" id="PS00108">
    <property type="entry name" value="PROTEIN_KINASE_ST"/>
    <property type="match status" value="1"/>
</dbReference>
<keyword evidence="5" id="KW-0808">Transferase</keyword>
<evidence type="ECO:0000313" key="5">
    <source>
        <dbReference type="EMBL" id="GBE58616.1"/>
    </source>
</evidence>
<dbReference type="OrthoDB" id="431723at2759"/>
<organism evidence="5 6">
    <name type="scientific">Babesia ovata</name>
    <dbReference type="NCBI Taxonomy" id="189622"/>
    <lineage>
        <taxon>Eukaryota</taxon>
        <taxon>Sar</taxon>
        <taxon>Alveolata</taxon>
        <taxon>Apicomplexa</taxon>
        <taxon>Aconoidasida</taxon>
        <taxon>Piroplasmida</taxon>
        <taxon>Babesiidae</taxon>
        <taxon>Babesia</taxon>
    </lineage>
</organism>
<proteinExistence type="predicted"/>
<sequence>MSGLRHPHVIYVHELIDTPTTVFIVMEYVEGGELFDYISQNSRLSEPEAIRLMRQVLSAVDFCHSKMICHRDIKPENILLDGNLNVKLGDFGLCNSMRYGECLRTPCGSPNYASPEVICGKSYSGPEIDIWSCGIILYVLLCGCLPFDDDEMSILFVKIKLGKYHEPSHLSNDARALLQRMLDVNPVTRITMRELFSPALTFHPAVRSVTDEHESIRLEKPQDDDLEAASAVALKCSRFKPRWSMGVAGFKSEFQCVNLLTDTLRELGYKWRFAPGFKVYCRRDPSRKQRMQFQFTMQLYKMKYMCYLLDIQMKTGPIMPVLHEGIRLVETLKRKLKLSTLLN</sequence>
<dbReference type="GeneID" id="39872386"/>
<dbReference type="GO" id="GO:0005737">
    <property type="term" value="C:cytoplasm"/>
    <property type="evidence" value="ECO:0007669"/>
    <property type="project" value="TreeGrafter"/>
</dbReference>
<dbReference type="PANTHER" id="PTHR24346">
    <property type="entry name" value="MAP/MICROTUBULE AFFINITY-REGULATING KINASE"/>
    <property type="match status" value="1"/>
</dbReference>
<dbReference type="Proteomes" id="UP000236319">
    <property type="component" value="Unassembled WGS sequence"/>
</dbReference>
<keyword evidence="6" id="KW-1185">Reference proteome</keyword>
<dbReference type="SMART" id="SM00220">
    <property type="entry name" value="S_TKc"/>
    <property type="match status" value="1"/>
</dbReference>
<evidence type="ECO:0000256" key="1">
    <source>
        <dbReference type="ARBA" id="ARBA00011245"/>
    </source>
</evidence>
<feature type="domain" description="Protein kinase" evidence="4">
    <location>
        <begin position="1"/>
        <end position="206"/>
    </location>
</feature>
<evidence type="ECO:0000256" key="2">
    <source>
        <dbReference type="ARBA" id="ARBA00022741"/>
    </source>
</evidence>
<accession>A0A2H6K6K1</accession>
<keyword evidence="5" id="KW-0418">Kinase</keyword>
<dbReference type="PROSITE" id="PS50011">
    <property type="entry name" value="PROTEIN_KINASE_DOM"/>
    <property type="match status" value="1"/>
</dbReference>
<evidence type="ECO:0000259" key="4">
    <source>
        <dbReference type="PROSITE" id="PS50011"/>
    </source>
</evidence>
<dbReference type="VEuPathDB" id="PiroplasmaDB:BOVATA_001090"/>
<evidence type="ECO:0000313" key="6">
    <source>
        <dbReference type="Proteomes" id="UP000236319"/>
    </source>
</evidence>
<comment type="subunit">
    <text evidence="1">Monomer.</text>
</comment>